<keyword evidence="2" id="KW-1185">Reference proteome</keyword>
<dbReference type="Proteomes" id="UP000810207">
    <property type="component" value="Unassembled WGS sequence"/>
</dbReference>
<accession>A0ABS4RTK5</accession>
<comment type="caution">
    <text evidence="1">The sequence shown here is derived from an EMBL/GenBank/DDBJ whole genome shotgun (WGS) entry which is preliminary data.</text>
</comment>
<gene>
    <name evidence="1" type="ORF">J2Z28_002849</name>
</gene>
<evidence type="ECO:0000313" key="2">
    <source>
        <dbReference type="Proteomes" id="UP000810207"/>
    </source>
</evidence>
<reference evidence="1 2" key="1">
    <citation type="submission" date="2021-03" db="EMBL/GenBank/DDBJ databases">
        <title>Genomic Encyclopedia of Type Strains, Phase IV (KMG-IV): sequencing the most valuable type-strain genomes for metagenomic binning, comparative biology and taxonomic classification.</title>
        <authorList>
            <person name="Goeker M."/>
        </authorList>
    </citation>
    <scope>NUCLEOTIDE SEQUENCE [LARGE SCALE GENOMIC DNA]</scope>
    <source>
        <strain evidence="1 2">DSM 21292</strain>
    </source>
</reference>
<sequence length="166" mass="19342">MIKLDISKEKFELYDFTESVIQFVSPLKSSDNLSLHVWGIIIPLKMFSIEQYGLSKNQFSFNDNIYIYGFSTIQFEGVEAIDIEVELLTETKPHEYIYRNDRSKCKIHKKWNISDRCEGYNYEIFSTIDWPFGSSSLAIVAGGKVTIEIEPDYCVPLNQYTKHLEI</sequence>
<evidence type="ECO:0000313" key="1">
    <source>
        <dbReference type="EMBL" id="MBP2246218.1"/>
    </source>
</evidence>
<protein>
    <submittedName>
        <fullName evidence="1">Uncharacterized protein</fullName>
    </submittedName>
</protein>
<dbReference type="EMBL" id="JAGIKV010000009">
    <property type="protein sequence ID" value="MBP2246218.1"/>
    <property type="molecule type" value="Genomic_DNA"/>
</dbReference>
<dbReference type="RefSeq" id="WP_211082937.1">
    <property type="nucleotide sequence ID" value="NZ_JAGIKV010000009.1"/>
</dbReference>
<proteinExistence type="predicted"/>
<name>A0ABS4RTK5_PAEXY</name>
<organism evidence="1 2">
    <name type="scientific">Paenibacillus xylanexedens</name>
    <dbReference type="NCBI Taxonomy" id="528191"/>
    <lineage>
        <taxon>Bacteria</taxon>
        <taxon>Bacillati</taxon>
        <taxon>Bacillota</taxon>
        <taxon>Bacilli</taxon>
        <taxon>Bacillales</taxon>
        <taxon>Paenibacillaceae</taxon>
        <taxon>Paenibacillus</taxon>
    </lineage>
</organism>